<gene>
    <name evidence="1" type="ORF">GCM10009559_59040</name>
</gene>
<evidence type="ECO:0000313" key="2">
    <source>
        <dbReference type="Proteomes" id="UP001499967"/>
    </source>
</evidence>
<dbReference type="RefSeq" id="WP_343944936.1">
    <property type="nucleotide sequence ID" value="NZ_BAAAHP010000187.1"/>
</dbReference>
<evidence type="ECO:0000313" key="1">
    <source>
        <dbReference type="EMBL" id="GAA0897798.1"/>
    </source>
</evidence>
<dbReference type="Proteomes" id="UP001499967">
    <property type="component" value="Unassembled WGS sequence"/>
</dbReference>
<sequence>MSTTVVRGRWFPASVVLPDGRTLRKTRVILAEGGEHAGMWVYTRPDQVEFHAPINWLQQAEIPTGRRARAGVDVQLTDGTVAVITPGTECKCGQLGRWAGPSWATNVAVRP</sequence>
<name>A0ABP3YPP1_9PSEU</name>
<keyword evidence="2" id="KW-1185">Reference proteome</keyword>
<comment type="caution">
    <text evidence="1">The sequence shown here is derived from an EMBL/GenBank/DDBJ whole genome shotgun (WGS) entry which is preliminary data.</text>
</comment>
<protein>
    <submittedName>
        <fullName evidence="1">Uncharacterized protein</fullName>
    </submittedName>
</protein>
<organism evidence="1 2">
    <name type="scientific">Pseudonocardia zijingensis</name>
    <dbReference type="NCBI Taxonomy" id="153376"/>
    <lineage>
        <taxon>Bacteria</taxon>
        <taxon>Bacillati</taxon>
        <taxon>Actinomycetota</taxon>
        <taxon>Actinomycetes</taxon>
        <taxon>Pseudonocardiales</taxon>
        <taxon>Pseudonocardiaceae</taxon>
        <taxon>Pseudonocardia</taxon>
    </lineage>
</organism>
<proteinExistence type="predicted"/>
<reference evidence="2" key="1">
    <citation type="journal article" date="2019" name="Int. J. Syst. Evol. Microbiol.">
        <title>The Global Catalogue of Microorganisms (GCM) 10K type strain sequencing project: providing services to taxonomists for standard genome sequencing and annotation.</title>
        <authorList>
            <consortium name="The Broad Institute Genomics Platform"/>
            <consortium name="The Broad Institute Genome Sequencing Center for Infectious Disease"/>
            <person name="Wu L."/>
            <person name="Ma J."/>
        </authorList>
    </citation>
    <scope>NUCLEOTIDE SEQUENCE [LARGE SCALE GENOMIC DNA]</scope>
    <source>
        <strain evidence="2">JCM 11117</strain>
    </source>
</reference>
<accession>A0ABP3YPP1</accession>
<dbReference type="EMBL" id="BAAAHP010000187">
    <property type="protein sequence ID" value="GAA0897798.1"/>
    <property type="molecule type" value="Genomic_DNA"/>
</dbReference>